<comment type="caution">
    <text evidence="4">The sequence shown here is derived from an EMBL/GenBank/DDBJ whole genome shotgun (WGS) entry which is preliminary data.</text>
</comment>
<gene>
    <name evidence="2" type="ORF">PGLA1383_LOCUS32673</name>
    <name evidence="3" type="ORF">PGLA2088_LOCUS29112</name>
    <name evidence="4" type="ORF">PGLA2088_LOCUS43492</name>
</gene>
<accession>A0A813L9C9</accession>
<name>A0A813L9C9_POLGL</name>
<dbReference type="EMBL" id="CAJNNW010028168">
    <property type="protein sequence ID" value="CAE8694960.1"/>
    <property type="molecule type" value="Genomic_DNA"/>
</dbReference>
<evidence type="ECO:0000313" key="4">
    <source>
        <dbReference type="EMBL" id="CAE8724017.1"/>
    </source>
</evidence>
<reference evidence="4" key="1">
    <citation type="submission" date="2021-02" db="EMBL/GenBank/DDBJ databases">
        <authorList>
            <person name="Dougan E. K."/>
            <person name="Rhodes N."/>
            <person name="Thang M."/>
            <person name="Chan C."/>
        </authorList>
    </citation>
    <scope>NUCLEOTIDE SEQUENCE</scope>
</reference>
<dbReference type="EMBL" id="CAJNNV010025538">
    <property type="protein sequence ID" value="CAE8614957.1"/>
    <property type="molecule type" value="Genomic_DNA"/>
</dbReference>
<evidence type="ECO:0000256" key="1">
    <source>
        <dbReference type="SAM" id="MobiDB-lite"/>
    </source>
</evidence>
<feature type="region of interest" description="Disordered" evidence="1">
    <location>
        <begin position="52"/>
        <end position="89"/>
    </location>
</feature>
<protein>
    <submittedName>
        <fullName evidence="4">Uncharacterized protein</fullName>
    </submittedName>
</protein>
<organism evidence="4 5">
    <name type="scientific">Polarella glacialis</name>
    <name type="common">Dinoflagellate</name>
    <dbReference type="NCBI Taxonomy" id="89957"/>
    <lineage>
        <taxon>Eukaryota</taxon>
        <taxon>Sar</taxon>
        <taxon>Alveolata</taxon>
        <taxon>Dinophyceae</taxon>
        <taxon>Suessiales</taxon>
        <taxon>Suessiaceae</taxon>
        <taxon>Polarella</taxon>
    </lineage>
</organism>
<evidence type="ECO:0000313" key="5">
    <source>
        <dbReference type="Proteomes" id="UP000626109"/>
    </source>
</evidence>
<evidence type="ECO:0000313" key="3">
    <source>
        <dbReference type="EMBL" id="CAE8694960.1"/>
    </source>
</evidence>
<proteinExistence type="predicted"/>
<keyword evidence="6" id="KW-1185">Reference proteome</keyword>
<dbReference type="Proteomes" id="UP000626109">
    <property type="component" value="Unassembled WGS sequence"/>
</dbReference>
<dbReference type="AlphaFoldDB" id="A0A813L9C9"/>
<sequence>MLRDAQKKGQAWFETNCCERSYGIIFSKDGIAERVNLITKVRRPMRDRFASAENVAPKNDPSSATAAPVRSNAGLHLRSKEPTTGFAGWTRGLDGLRRSRIAGESGGVNARFAMRMSPC</sequence>
<dbReference type="Proteomes" id="UP000654075">
    <property type="component" value="Unassembled WGS sequence"/>
</dbReference>
<dbReference type="EMBL" id="CAJNNW010034825">
    <property type="protein sequence ID" value="CAE8724017.1"/>
    <property type="molecule type" value="Genomic_DNA"/>
</dbReference>
<evidence type="ECO:0000313" key="2">
    <source>
        <dbReference type="EMBL" id="CAE8614957.1"/>
    </source>
</evidence>
<evidence type="ECO:0000313" key="6">
    <source>
        <dbReference type="Proteomes" id="UP000654075"/>
    </source>
</evidence>